<name>A0A432MAT2_9GAMM</name>
<dbReference type="PANTHER" id="PTHR35175:SF2">
    <property type="entry name" value="DUF1289 DOMAIN-CONTAINING PROTEIN"/>
    <property type="match status" value="1"/>
</dbReference>
<dbReference type="InterPro" id="IPR010710">
    <property type="entry name" value="DUF1289"/>
</dbReference>
<evidence type="ECO:0000313" key="1">
    <source>
        <dbReference type="EMBL" id="RUL79855.1"/>
    </source>
</evidence>
<protein>
    <submittedName>
        <fullName evidence="1">DUF1289 domain-containing protein</fullName>
    </submittedName>
</protein>
<comment type="caution">
    <text evidence="1">The sequence shown here is derived from an EMBL/GenBank/DDBJ whole genome shotgun (WGS) entry which is preliminary data.</text>
</comment>
<keyword evidence="2" id="KW-1185">Reference proteome</keyword>
<gene>
    <name evidence="1" type="ORF">EKH80_01255</name>
</gene>
<sequence>MPNPSPLPLPAILSPCVGICRLDARGLCEGCYRTGDEIARWRSMSETERSHYMDVVLPARESV</sequence>
<dbReference type="AlphaFoldDB" id="A0A432MAT2"/>
<reference evidence="1 2" key="1">
    <citation type="submission" date="2018-12" db="EMBL/GenBank/DDBJ databases">
        <title>Dyella dinghuensis sp. nov. DHOA06 and Dyella choica sp. nov. 4M-K27, isolated from forest soil.</title>
        <authorList>
            <person name="Qiu L.-H."/>
            <person name="Gao Z.-H."/>
        </authorList>
    </citation>
    <scope>NUCLEOTIDE SEQUENCE [LARGE SCALE GENOMIC DNA]</scope>
    <source>
        <strain evidence="1 2">4M-K27</strain>
    </source>
</reference>
<evidence type="ECO:0000313" key="2">
    <source>
        <dbReference type="Proteomes" id="UP000274358"/>
    </source>
</evidence>
<accession>A0A432MAT2</accession>
<dbReference type="OrthoDB" id="9811423at2"/>
<proteinExistence type="predicted"/>
<dbReference type="Proteomes" id="UP000274358">
    <property type="component" value="Unassembled WGS sequence"/>
</dbReference>
<dbReference type="Pfam" id="PF06945">
    <property type="entry name" value="DUF1289"/>
    <property type="match status" value="1"/>
</dbReference>
<dbReference type="EMBL" id="RYYV01000001">
    <property type="protein sequence ID" value="RUL79855.1"/>
    <property type="molecule type" value="Genomic_DNA"/>
</dbReference>
<dbReference type="PANTHER" id="PTHR35175">
    <property type="entry name" value="DUF1289 DOMAIN-CONTAINING PROTEIN"/>
    <property type="match status" value="1"/>
</dbReference>
<organism evidence="1 2">
    <name type="scientific">Dyella choica</name>
    <dbReference type="NCBI Taxonomy" id="1927959"/>
    <lineage>
        <taxon>Bacteria</taxon>
        <taxon>Pseudomonadati</taxon>
        <taxon>Pseudomonadota</taxon>
        <taxon>Gammaproteobacteria</taxon>
        <taxon>Lysobacterales</taxon>
        <taxon>Rhodanobacteraceae</taxon>
        <taxon>Dyella</taxon>
    </lineage>
</organism>